<dbReference type="EMBL" id="QFPJ01000012">
    <property type="protein sequence ID" value="PZQ22768.1"/>
    <property type="molecule type" value="Genomic_DNA"/>
</dbReference>
<name>A0A2W5L5K9_SPHMC</name>
<dbReference type="Proteomes" id="UP000248597">
    <property type="component" value="Unassembled WGS sequence"/>
</dbReference>
<gene>
    <name evidence="2" type="ORF">DI569_06845</name>
</gene>
<proteinExistence type="predicted"/>
<feature type="transmembrane region" description="Helical" evidence="1">
    <location>
        <begin position="59"/>
        <end position="80"/>
    </location>
</feature>
<evidence type="ECO:0000313" key="2">
    <source>
        <dbReference type="EMBL" id="PZQ22768.1"/>
    </source>
</evidence>
<evidence type="ECO:0000256" key="1">
    <source>
        <dbReference type="SAM" id="Phobius"/>
    </source>
</evidence>
<organism evidence="2 3">
    <name type="scientific">Sphingopyxis macrogoltabida</name>
    <name type="common">Sphingomonas macrogoltabidus</name>
    <dbReference type="NCBI Taxonomy" id="33050"/>
    <lineage>
        <taxon>Bacteria</taxon>
        <taxon>Pseudomonadati</taxon>
        <taxon>Pseudomonadota</taxon>
        <taxon>Alphaproteobacteria</taxon>
        <taxon>Sphingomonadales</taxon>
        <taxon>Sphingomonadaceae</taxon>
        <taxon>Sphingopyxis</taxon>
    </lineage>
</organism>
<protein>
    <recommendedName>
        <fullName evidence="4">Sugar transporter</fullName>
    </recommendedName>
</protein>
<feature type="transmembrane region" description="Helical" evidence="1">
    <location>
        <begin position="112"/>
        <end position="138"/>
    </location>
</feature>
<accession>A0A2W5L5K9</accession>
<evidence type="ECO:0000313" key="3">
    <source>
        <dbReference type="Proteomes" id="UP000248597"/>
    </source>
</evidence>
<feature type="transmembrane region" description="Helical" evidence="1">
    <location>
        <begin position="12"/>
        <end position="32"/>
    </location>
</feature>
<comment type="caution">
    <text evidence="2">The sequence shown here is derived from an EMBL/GenBank/DDBJ whole genome shotgun (WGS) entry which is preliminary data.</text>
</comment>
<feature type="transmembrane region" description="Helical" evidence="1">
    <location>
        <begin position="87"/>
        <end position="106"/>
    </location>
</feature>
<evidence type="ECO:0008006" key="4">
    <source>
        <dbReference type="Google" id="ProtNLM"/>
    </source>
</evidence>
<keyword evidence="1" id="KW-0472">Membrane</keyword>
<reference evidence="2 3" key="1">
    <citation type="submission" date="2017-08" db="EMBL/GenBank/DDBJ databases">
        <title>Infants hospitalized years apart are colonized by the same room-sourced microbial strains.</title>
        <authorList>
            <person name="Brooks B."/>
            <person name="Olm M.R."/>
            <person name="Firek B.A."/>
            <person name="Baker R."/>
            <person name="Thomas B.C."/>
            <person name="Morowitz M.J."/>
            <person name="Banfield J.F."/>
        </authorList>
    </citation>
    <scope>NUCLEOTIDE SEQUENCE [LARGE SCALE GENOMIC DNA]</scope>
    <source>
        <strain evidence="2">S2_005_003_R2_47</strain>
    </source>
</reference>
<keyword evidence="1" id="KW-0812">Transmembrane</keyword>
<keyword evidence="1" id="KW-1133">Transmembrane helix</keyword>
<sequence length="148" mass="16639">MSETRKTPWHLWLVGIAGLLWNLIGVSDYIFAKMKSDWYMQEVGQFTPDQIAWFYDFPLWANIGWALGVWGSLIGSLLLLARSRHAVTAFAVSIAGLAAMTLYQFVLNGDRFAALFGMGPAYFTAVIWAVVLALFFYARRQAAHGVLR</sequence>
<dbReference type="AlphaFoldDB" id="A0A2W5L5K9"/>